<sequence length="3041" mass="350424">MEELIAIAERQSPMPIRDVTRWIYKKNVELANSSPEKIADFFSVAFDFISQNSANHQQPDWDRLRFLLIVMIISLFPMSANIPPISILTDHGPLFSILLVLHSFRNDHSELLHQYMEAFNKGLDTFDKGFSVKSFYSLAHCYYLQALPGLLKNHLSTDKFTELLNVIFETVSKVKPETININFISFTTDMFRQITHHLMKNNLPEMTSDFVRAFRYMLEICYSCPTIILLNLLHPWYAFIKFIMDQKQRNTNVNYKEQIEILTRFYESVASGKYHELHRGFPWYIAILFYGWTHGRKQQARVLSLICHAFRSVLRLEGMRGVREATKEIHTLMYNQRTTDGSWAIFHILTSCESTLALGISDLKKIHGITIKKGSKNRKIKQRWVKFSEQIFEEDSHYEIDNELSTKIYQIEFPDFESAKKNFEEQIAFIDTGKYRLMTGITFQFLFIESILADLSNEDNFVSSVAFHYITKLIKLGIKLMIISSQRLMMLQLFNTNEILTNYKNPSQPNTSARIPSFSIICQRYMEFTERIPPEYYPLLAREIAQMLFKAKKKGQISLLFVQSFSFLQPENSNSNIPPQQSLFSHVLCQLMEIASDKLNYLLSNSSDEARLIYEWIIFIIRLGKPNGNSFCHPSLFMFLKNYHRLISSSVVSNIKKISNQTFALKMIKIYFNSINAETEGGNSNEDADHYKIRSIQRLYEEIQPYSKIEALKSLLKIVIPDKDSINIPSLLNLLHGSLISGDDELIRIAADLCLKIFGNNRKIDNNSPFIMNLFNSWFGALSKLPEEYLTKLVDNKVDYVPSFATSYLNSQRQPQYLLPNLIHDGTGFNLADIIHEVTFNMTDDKDELINLFTIVVHCFEIIKGKLGNQEAGLKELMKTLLSLLCYCSNFNFIKDQISAFSNDLIHYFAKIFAEGKSNLFILSLISFTGNNRSENSKYSINLCISFFEYVKTLDINIDYCRETVDEMMNFFNPNVRLFSMLSGLTLFTRFLPMSVSLQTIRSFLISSNEYYIYDIEFTAILNKMLKQYLNSKSYEEQREFVLVIFDILSQIPLSCSLVLLKRLGKLNIKLPIYDCDEIDKGGDPLLAFQRLSAALVCGVECPLVLNDKMKKMIHDFITAKIDNANFIEKLARKMSLCMAIIKSPDAFHMLSSDSAFIKNFLSFYVNTLSSRIPSMTTNAEKAFKILITQYHDDDYTSRQIEEYCNSPEKIFNFFSPQHERIAFYRRLTKIIPQKMPPSIIIEFFNSIFKYCEYKDCKKFALVSNLLHFVKYLTIESFINSDPVRSIVLSPCQDNKELTYLQAFIEKVLILYQHQEIPFRAILQKHVRRFLKMFPQETIDFIVKTPSKSNQSIAFNFLTDLIKTDDSLSFFNVFIAHFEINRDYSAYHPSMFTVLLKLSENPNFAELPAFQSTLDTIIDSFNKNLNEIAKRGTRLFTTMMEVGYAEINTFRINPDIHRLLNFTQIFNVPSFCNTHIYRRFISVIFKKGTQEFISSIVNFIMNTKPSITAKVFEILLGHALKYLNKIDDDMQKIIWQFLTNKFSQHSSILTAPVIVCIIRLLPKHLPSLSEVKVLLTALQSTISSPETHIVLYSIKLSCEFVKLNLMPDELYCQIAQQLFSYSKFFDQPYADHTYRFLNMRKDLAPKLPDRLIETIAFFPHDKFMSIRELKRFTDIFTEIPHLLVGLPFSLITTLALHLESRLLQRKAKDDYNELDPLFISGMKFCIITKPPEIEVSRFIKACFTFFKFILTQSNVTTINTANNNNKEFLEMLFEYLITNGCKEFPTDILDDVDQNNFMNYSFGFVCCASKYAGNILETRYTSLIEKALIFVQDSSQTINSLFLRTLLEFINSSTNLVNLFYPVICQEVDILLRGFNDVTRDRIIILSKGMIIGADPTKRLKHLIDLWYFFSKYFSPNIPQQHLSISSMFRFLVSCTCDLPILDQPFYVKLLLEKINESNDYPLYFTSVLPLLIDSEEISNTVKETLFDAFPILFSQPSHDVSERMVNFLDEYEKKTGLSMKHQKVAVLLAQCKFCSHADRIINLKKIMNTIPNITFEEFIEKLPLLFWSNDYLAITTSLITRLESPIWYSIFAFSPKLFNIASKLASSSFTKFITKENAGKVNEFFLNILLQKPSYNYSHVTEALLNAFHNNNMFLSTGIVEKSLKYSPNQELLVEYLNNDVMPSISYFMPHILNDSLFSKLQNTMSPVEASAVSLTFLNEYQAASSIYQNADRSYSKFFEVASNVNSCLLSVANAESSFESYLHALYSINQENDSILAKLKSAVEAFERDSPDADEILLEAQMMNLRQLQKHRKYSLFDKEKFITIDSTIQILKSRIQSKQPLISVMDLAREINPTFLNIISTFDNFLDGNSQSQSPAIVSDFDAAVLVSGTMSDDFACVAGITPHGLLAVGKQQIDSFMLTMSLKITENQTTAKDWCKFAPFCFNVFLAQPSLDLFQTTFCVYSQILLSATQIPTDNSSFSQINFIKTEAAARLITLIRIAIASGDPEMVSIVINSSHLFRKEHADIWKNWLVQIIGLANTDWFCSMVSDLSKEMWYRSSLYSAKLGCKEISQSLQSRAEVGPRAMMTKLEESFDEIFSLNFKTLYKEIVAKDIEKAIQFRSSRRIPETHFEFAALQLNLDELNHIREYGLEETGELARSEEIVRKVNYSLPFIIPLRVDNIPQINIFRIYGNFRLLSPDLLIFYATTSTVSRQAFLIQRADDLENGFPTSIVSMANTTLLLKQLLMNCYQSRSRSLNLSAQPIFEVGPRYIMIPLPVDIECFSTAFSSQIGITHNQWLENYSSEQYSNNHYQDYTSFGSSFGSSFVSSYMSSYYDHADVNNGVPMLDENALTKYVIQKLTKCDYIRLRLFLLRSFAAQAAVRHIFNAPYQKIDRVLFSLENAATPLLHSDFNKKFTGTLNKSTFRLSPNMIHLFNGHCKGEFLIGMAASAKAFSSQIEIVRASLEILVGDPTTDIGETTPFNLLYFRNKIEERLLELSPPSSITASESDCIEWYSNIMQLIDQASNTKIQSPSAIPWF</sequence>
<reference evidence="2" key="1">
    <citation type="submission" date="2016-10" db="EMBL/GenBank/DDBJ databases">
        <authorList>
            <person name="Benchimol M."/>
            <person name="Almeida L.G."/>
            <person name="Vasconcelos A.T."/>
            <person name="Perreira-Neves A."/>
            <person name="Rosa I.A."/>
            <person name="Tasca T."/>
            <person name="Bogo M.R."/>
            <person name="de Souza W."/>
        </authorList>
    </citation>
    <scope>NUCLEOTIDE SEQUENCE [LARGE SCALE GENOMIC DNA]</scope>
    <source>
        <strain evidence="2">K</strain>
    </source>
</reference>
<dbReference type="VEuPathDB" id="TrichDB:TRFO_31087"/>
<evidence type="ECO:0000313" key="3">
    <source>
        <dbReference type="Proteomes" id="UP000179807"/>
    </source>
</evidence>
<gene>
    <name evidence="2" type="ORF">TRFO_31087</name>
</gene>
<name>A0A1J4JU04_9EUKA</name>
<feature type="transmembrane region" description="Helical" evidence="1">
    <location>
        <begin position="66"/>
        <end position="88"/>
    </location>
</feature>
<keyword evidence="1" id="KW-0812">Transmembrane</keyword>
<accession>A0A1J4JU04</accession>
<comment type="caution">
    <text evidence="2">The sequence shown here is derived from an EMBL/GenBank/DDBJ whole genome shotgun (WGS) entry which is preliminary data.</text>
</comment>
<dbReference type="Proteomes" id="UP000179807">
    <property type="component" value="Unassembled WGS sequence"/>
</dbReference>
<evidence type="ECO:0000256" key="1">
    <source>
        <dbReference type="SAM" id="Phobius"/>
    </source>
</evidence>
<keyword evidence="1" id="KW-0472">Membrane</keyword>
<organism evidence="2 3">
    <name type="scientific">Tritrichomonas foetus</name>
    <dbReference type="NCBI Taxonomy" id="1144522"/>
    <lineage>
        <taxon>Eukaryota</taxon>
        <taxon>Metamonada</taxon>
        <taxon>Parabasalia</taxon>
        <taxon>Tritrichomonadida</taxon>
        <taxon>Tritrichomonadidae</taxon>
        <taxon>Tritrichomonas</taxon>
    </lineage>
</organism>
<proteinExistence type="predicted"/>
<evidence type="ECO:0000313" key="2">
    <source>
        <dbReference type="EMBL" id="OHT01952.1"/>
    </source>
</evidence>
<dbReference type="GeneID" id="94842427"/>
<keyword evidence="1" id="KW-1133">Transmembrane helix</keyword>
<keyword evidence="3" id="KW-1185">Reference proteome</keyword>
<dbReference type="RefSeq" id="XP_068355088.1">
    <property type="nucleotide sequence ID" value="XM_068507723.1"/>
</dbReference>
<dbReference type="EMBL" id="MLAK01000888">
    <property type="protein sequence ID" value="OHT01952.1"/>
    <property type="molecule type" value="Genomic_DNA"/>
</dbReference>
<dbReference type="OrthoDB" id="10619056at2759"/>
<protein>
    <submittedName>
        <fullName evidence="2">Uncharacterized protein</fullName>
    </submittedName>
</protein>